<proteinExistence type="inferred from homology"/>
<name>A0A8S4FXB4_PLUXY</name>
<evidence type="ECO:0000313" key="8">
    <source>
        <dbReference type="EMBL" id="CAG9131718.1"/>
    </source>
</evidence>
<reference evidence="8" key="1">
    <citation type="submission" date="2020-11" db="EMBL/GenBank/DDBJ databases">
        <authorList>
            <person name="Whiteford S."/>
        </authorList>
    </citation>
    <scope>NUCLEOTIDE SEQUENCE</scope>
</reference>
<comment type="caution">
    <text evidence="8">The sequence shown here is derived from an EMBL/GenBank/DDBJ whole genome shotgun (WGS) entry which is preliminary data.</text>
</comment>
<dbReference type="GO" id="GO:0005737">
    <property type="term" value="C:cytoplasm"/>
    <property type="evidence" value="ECO:0007669"/>
    <property type="project" value="TreeGrafter"/>
</dbReference>
<dbReference type="EMBL" id="CAJHNJ030000046">
    <property type="protein sequence ID" value="CAG9131718.1"/>
    <property type="molecule type" value="Genomic_DNA"/>
</dbReference>
<dbReference type="GO" id="GO:0005044">
    <property type="term" value="F:scavenger receptor activity"/>
    <property type="evidence" value="ECO:0007669"/>
    <property type="project" value="TreeGrafter"/>
</dbReference>
<evidence type="ECO:0000256" key="7">
    <source>
        <dbReference type="ARBA" id="ARBA00023180"/>
    </source>
</evidence>
<dbReference type="Pfam" id="PF01130">
    <property type="entry name" value="CD36"/>
    <property type="match status" value="1"/>
</dbReference>
<keyword evidence="5" id="KW-1133">Transmembrane helix</keyword>
<dbReference type="PANTHER" id="PTHR11923">
    <property type="entry name" value="SCAVENGER RECEPTOR CLASS B TYPE-1 SR-B1"/>
    <property type="match status" value="1"/>
</dbReference>
<dbReference type="InterPro" id="IPR002159">
    <property type="entry name" value="CD36_fam"/>
</dbReference>
<evidence type="ECO:0000256" key="1">
    <source>
        <dbReference type="ARBA" id="ARBA00004236"/>
    </source>
</evidence>
<dbReference type="GO" id="GO:0005886">
    <property type="term" value="C:plasma membrane"/>
    <property type="evidence" value="ECO:0007669"/>
    <property type="project" value="UniProtKB-SubCell"/>
</dbReference>
<dbReference type="PANTHER" id="PTHR11923:SF89">
    <property type="entry name" value="GH15894P"/>
    <property type="match status" value="1"/>
</dbReference>
<dbReference type="AlphaFoldDB" id="A0A8S4FXB4"/>
<comment type="similarity">
    <text evidence="2">Belongs to the CD36 family.</text>
</comment>
<accession>A0A8S4FXB4</accession>
<keyword evidence="7" id="KW-0325">Glycoprotein</keyword>
<dbReference type="PROSITE" id="PS51257">
    <property type="entry name" value="PROKAR_LIPOPROTEIN"/>
    <property type="match status" value="1"/>
</dbReference>
<dbReference type="Proteomes" id="UP000653454">
    <property type="component" value="Unassembled WGS sequence"/>
</dbReference>
<sequence>MSRDEMIFYSIILPGPVSQVVLGCLLVLVSVGSFVFSPLDFMLWEKLNMRPGFPPYEWWRDPPDEVRLRVHVFNVTNHERWLAGVDQKIDVEEIGPIVYLEKLVHSDVQFNDNDTLTYTATRYPIYLPDENRIDLNATIIVPNLAVLGLASYLHNAPFFVRSGFRFLVNSRGSPLFVEKTIYEYLWEFTDPVLDLSKSLAPGLVPVSNMGMLARIYADFVDQMTVYVGPRWGHERFFQIHRFRGHPQLPGYDASECPDRITGSTEGVMYRQHLTKQDVLLYWRKTVCKLMPLYFDTELVVDDVPVYRYNLSEVVFSRVRNGTDCYDTAPSLPAGVSDASKCYYVHRSTLCSITIIAQWDGLTDTTGES</sequence>
<keyword evidence="4" id="KW-0812">Transmembrane</keyword>
<keyword evidence="3" id="KW-1003">Cell membrane</keyword>
<organism evidence="8 9">
    <name type="scientific">Plutella xylostella</name>
    <name type="common">Diamondback moth</name>
    <name type="synonym">Plutella maculipennis</name>
    <dbReference type="NCBI Taxonomy" id="51655"/>
    <lineage>
        <taxon>Eukaryota</taxon>
        <taxon>Metazoa</taxon>
        <taxon>Ecdysozoa</taxon>
        <taxon>Arthropoda</taxon>
        <taxon>Hexapoda</taxon>
        <taxon>Insecta</taxon>
        <taxon>Pterygota</taxon>
        <taxon>Neoptera</taxon>
        <taxon>Endopterygota</taxon>
        <taxon>Lepidoptera</taxon>
        <taxon>Glossata</taxon>
        <taxon>Ditrysia</taxon>
        <taxon>Yponomeutoidea</taxon>
        <taxon>Plutellidae</taxon>
        <taxon>Plutella</taxon>
    </lineage>
</organism>
<keyword evidence="9" id="KW-1185">Reference proteome</keyword>
<evidence type="ECO:0000256" key="3">
    <source>
        <dbReference type="ARBA" id="ARBA00022475"/>
    </source>
</evidence>
<evidence type="ECO:0000256" key="6">
    <source>
        <dbReference type="ARBA" id="ARBA00023136"/>
    </source>
</evidence>
<gene>
    <name evidence="8" type="ORF">PLXY2_LOCUS10419</name>
</gene>
<evidence type="ECO:0000256" key="2">
    <source>
        <dbReference type="ARBA" id="ARBA00010532"/>
    </source>
</evidence>
<keyword evidence="6" id="KW-0472">Membrane</keyword>
<comment type="subcellular location">
    <subcellularLocation>
        <location evidence="1">Cell membrane</location>
    </subcellularLocation>
</comment>
<protein>
    <submittedName>
        <fullName evidence="8">(diamondback moth) hypothetical protein</fullName>
    </submittedName>
</protein>
<evidence type="ECO:0000313" key="9">
    <source>
        <dbReference type="Proteomes" id="UP000653454"/>
    </source>
</evidence>
<evidence type="ECO:0000256" key="5">
    <source>
        <dbReference type="ARBA" id="ARBA00022989"/>
    </source>
</evidence>
<evidence type="ECO:0000256" key="4">
    <source>
        <dbReference type="ARBA" id="ARBA00022692"/>
    </source>
</evidence>